<sequence>MPSINNPPPYSASKAALDCAHYDIFSRILAAAVNEGRLHIGGSKDCELTSGYQHIPAWYLVEPSPSSSAVKLRSYLVGLSHHPIQRSDGSVAAIFQPDISDCIFRAVELSATRDALPAKASTKPFAIHIHREPFGSVSILNLVKCDLDPVALVAEAAAVHGANHSAMVRAQLETTSTVEHLAYAYLHAPDVPDPKNASPMDWEQSIAEGQSHWAQPWCKARCAYAPMPEITARDTERLKRPRLAFVALRWEQLEIMGEYEAYLARILRINQIPPEYRPENGWLVVPVHPTQLPSVRDKFPSAVVIEHLRIDAVAQLGLRTVEPVVQEIRTVSLPHGADIAEETLVVKVPFDDPS</sequence>
<evidence type="ECO:0000313" key="2">
    <source>
        <dbReference type="Proteomes" id="UP000027195"/>
    </source>
</evidence>
<dbReference type="EMBL" id="KL198068">
    <property type="protein sequence ID" value="KDQ10365.1"/>
    <property type="molecule type" value="Genomic_DNA"/>
</dbReference>
<dbReference type="HOGENOM" id="CLU_783008_0_0_1"/>
<organism evidence="1 2">
    <name type="scientific">Botryobasidium botryosum (strain FD-172 SS1)</name>
    <dbReference type="NCBI Taxonomy" id="930990"/>
    <lineage>
        <taxon>Eukaryota</taxon>
        <taxon>Fungi</taxon>
        <taxon>Dikarya</taxon>
        <taxon>Basidiomycota</taxon>
        <taxon>Agaricomycotina</taxon>
        <taxon>Agaricomycetes</taxon>
        <taxon>Cantharellales</taxon>
        <taxon>Botryobasidiaceae</taxon>
        <taxon>Botryobasidium</taxon>
    </lineage>
</organism>
<protein>
    <recommendedName>
        <fullName evidence="3">Aerobactin siderophore biosynthesis IucA/IucC N-terminal domain-containing protein</fullName>
    </recommendedName>
</protein>
<accession>A0A067M6R3</accession>
<proteinExistence type="predicted"/>
<evidence type="ECO:0008006" key="3">
    <source>
        <dbReference type="Google" id="ProtNLM"/>
    </source>
</evidence>
<name>A0A067M6R3_BOTB1</name>
<gene>
    <name evidence="1" type="ORF">BOTBODRAFT_178217</name>
</gene>
<dbReference type="Proteomes" id="UP000027195">
    <property type="component" value="Unassembled WGS sequence"/>
</dbReference>
<reference evidence="2" key="1">
    <citation type="journal article" date="2014" name="Proc. Natl. Acad. Sci. U.S.A.">
        <title>Extensive sampling of basidiomycete genomes demonstrates inadequacy of the white-rot/brown-rot paradigm for wood decay fungi.</title>
        <authorList>
            <person name="Riley R."/>
            <person name="Salamov A.A."/>
            <person name="Brown D.W."/>
            <person name="Nagy L.G."/>
            <person name="Floudas D."/>
            <person name="Held B.W."/>
            <person name="Levasseur A."/>
            <person name="Lombard V."/>
            <person name="Morin E."/>
            <person name="Otillar R."/>
            <person name="Lindquist E.A."/>
            <person name="Sun H."/>
            <person name="LaButti K.M."/>
            <person name="Schmutz J."/>
            <person name="Jabbour D."/>
            <person name="Luo H."/>
            <person name="Baker S.E."/>
            <person name="Pisabarro A.G."/>
            <person name="Walton J.D."/>
            <person name="Blanchette R.A."/>
            <person name="Henrissat B."/>
            <person name="Martin F."/>
            <person name="Cullen D."/>
            <person name="Hibbett D.S."/>
            <person name="Grigoriev I.V."/>
        </authorList>
    </citation>
    <scope>NUCLEOTIDE SEQUENCE [LARGE SCALE GENOMIC DNA]</scope>
    <source>
        <strain evidence="2">FD-172 SS1</strain>
    </source>
</reference>
<evidence type="ECO:0000313" key="1">
    <source>
        <dbReference type="EMBL" id="KDQ10365.1"/>
    </source>
</evidence>
<keyword evidence="2" id="KW-1185">Reference proteome</keyword>
<dbReference type="InParanoid" id="A0A067M6R3"/>
<dbReference type="OrthoDB" id="2117718at2759"/>
<dbReference type="AlphaFoldDB" id="A0A067M6R3"/>
<dbReference type="STRING" id="930990.A0A067M6R3"/>